<dbReference type="EMBL" id="JADBEB010000001">
    <property type="protein sequence ID" value="MBE1485947.1"/>
    <property type="molecule type" value="Genomic_DNA"/>
</dbReference>
<reference evidence="1" key="1">
    <citation type="submission" date="2020-10" db="EMBL/GenBank/DDBJ databases">
        <title>Sequencing the genomes of 1000 actinobacteria strains.</title>
        <authorList>
            <person name="Klenk H.-P."/>
        </authorList>
    </citation>
    <scope>NUCLEOTIDE SEQUENCE</scope>
    <source>
        <strain evidence="1">DSM 46832</strain>
    </source>
</reference>
<comment type="caution">
    <text evidence="1">The sequence shown here is derived from an EMBL/GenBank/DDBJ whole genome shotgun (WGS) entry which is preliminary data.</text>
</comment>
<dbReference type="AlphaFoldDB" id="A0A927M0M2"/>
<sequence>MTELPGQFDDLTSAVRELATADVVAFGGVGLAGQVLPPTEAYRVIEAALPERAEAVRSRLDWLLGNGSAAGRAYAATLLGEVDPAAARAAWRALVDEEAELTTFSGCLMDQTTLGEYAAARLGQD</sequence>
<proteinExistence type="predicted"/>
<accession>A0A927M0M2</accession>
<organism evidence="1 2">
    <name type="scientific">Plantactinospora soyae</name>
    <dbReference type="NCBI Taxonomy" id="1544732"/>
    <lineage>
        <taxon>Bacteria</taxon>
        <taxon>Bacillati</taxon>
        <taxon>Actinomycetota</taxon>
        <taxon>Actinomycetes</taxon>
        <taxon>Micromonosporales</taxon>
        <taxon>Micromonosporaceae</taxon>
        <taxon>Plantactinospora</taxon>
    </lineage>
</organism>
<name>A0A927M0M2_9ACTN</name>
<evidence type="ECO:0000313" key="1">
    <source>
        <dbReference type="EMBL" id="MBE1485947.1"/>
    </source>
</evidence>
<gene>
    <name evidence="1" type="ORF">H4W31_001585</name>
</gene>
<dbReference type="RefSeq" id="WP_225945433.1">
    <property type="nucleotide sequence ID" value="NZ_JADBEB010000001.1"/>
</dbReference>
<protein>
    <submittedName>
        <fullName evidence="1">Uncharacterized protein</fullName>
    </submittedName>
</protein>
<evidence type="ECO:0000313" key="2">
    <source>
        <dbReference type="Proteomes" id="UP000649753"/>
    </source>
</evidence>
<keyword evidence="2" id="KW-1185">Reference proteome</keyword>
<dbReference type="Proteomes" id="UP000649753">
    <property type="component" value="Unassembled WGS sequence"/>
</dbReference>